<sequence>MRNNQPVTEQEVPVSDESYILSTTNLKGQITYCNDGFVQISGFEKSELLNEPHNVVRHPDMPPAAFDDLWTTLKNGDSWKGIVKNRCKNGDYYWVDAFATPIFEDSKTVEYQSVRRHADEADVARAEKLYSQLSAGKSPNVLKRAKLCLGVKLGMLCGIGMLPLLLAALDESETAVVLMALAIAVAIIGGGIYWLLTPLRKLIAESRKTIDNPIAQWVYTGRRDEVGQLQLAMKMQRSEISAVLDRIDDSVKQIEETAEQLSASITLTKMGVGHQDEQTDQVATAVTQLSASAQEVARNTQQAAEQTQTATNEANHGSEVVTNTVSSINAIANEVGEASDVINRLKNESEDIGTVLDVIRGIAEQTNLLALNAAIEAARAGEQGRGFAVVADEVRTLASRTSSATLEIQTMIERLQDGATKAVTVMDTSRKRTQEGVDQSSEAGEALDTITRAISTISDMNAQIANAANEQSSVVTNIEENVSTITEVNELTVDGMQQTADASESLSKMARSLELMAKMFSGRAA</sequence>
<reference evidence="16 17" key="1">
    <citation type="submission" date="2016-11" db="EMBL/GenBank/DDBJ databases">
        <title>Mixed transmission modes and dynamic genome evolution in an obligate animal-bacterial symbiosis.</title>
        <authorList>
            <person name="Russell S.L."/>
            <person name="Corbett-Detig R.B."/>
            <person name="Cavanaugh C.M."/>
        </authorList>
    </citation>
    <scope>NUCLEOTIDE SEQUENCE [LARGE SCALE GENOMIC DNA]</scope>
    <source>
        <strain evidence="16">Sveles-Q1</strain>
    </source>
</reference>
<dbReference type="SUPFAM" id="SSF58104">
    <property type="entry name" value="Methyl-accepting chemotaxis protein (MCP) signaling domain"/>
    <property type="match status" value="1"/>
</dbReference>
<comment type="similarity">
    <text evidence="10">Belongs to the methyl-accepting chemotaxis (MCP) protein family.</text>
</comment>
<keyword evidence="7 12" id="KW-1133">Transmembrane helix</keyword>
<dbReference type="Pfam" id="PF08447">
    <property type="entry name" value="PAS_3"/>
    <property type="match status" value="1"/>
</dbReference>
<dbReference type="CDD" id="cd11386">
    <property type="entry name" value="MCP_signal"/>
    <property type="match status" value="1"/>
</dbReference>
<dbReference type="CDD" id="cd00130">
    <property type="entry name" value="PAS"/>
    <property type="match status" value="1"/>
</dbReference>
<dbReference type="PROSITE" id="PS50192">
    <property type="entry name" value="T_SNARE"/>
    <property type="match status" value="1"/>
</dbReference>
<dbReference type="Gene3D" id="1.10.287.950">
    <property type="entry name" value="Methyl-accepting chemotaxis protein"/>
    <property type="match status" value="1"/>
</dbReference>
<dbReference type="FunFam" id="1.10.287.950:FF:000001">
    <property type="entry name" value="Methyl-accepting chemotaxis sensory transducer"/>
    <property type="match status" value="1"/>
</dbReference>
<feature type="domain" description="T-SNARE coiled-coil homology" evidence="15">
    <location>
        <begin position="437"/>
        <end position="486"/>
    </location>
</feature>
<comment type="subcellular location">
    <subcellularLocation>
        <location evidence="1">Cell inner membrane</location>
        <topology evidence="1">Multi-pass membrane protein</topology>
    </subcellularLocation>
</comment>
<dbReference type="InterPro" id="IPR000014">
    <property type="entry name" value="PAS"/>
</dbReference>
<evidence type="ECO:0000259" key="13">
    <source>
        <dbReference type="PROSITE" id="PS50111"/>
    </source>
</evidence>
<evidence type="ECO:0000256" key="4">
    <source>
        <dbReference type="ARBA" id="ARBA00022500"/>
    </source>
</evidence>
<evidence type="ECO:0000256" key="6">
    <source>
        <dbReference type="ARBA" id="ARBA00022692"/>
    </source>
</evidence>
<dbReference type="PANTHER" id="PTHR32089:SF74">
    <property type="entry name" value="METHYL-ACCEPTING CHEMOTAXIS PROTEIN AER"/>
    <property type="match status" value="1"/>
</dbReference>
<evidence type="ECO:0000259" key="15">
    <source>
        <dbReference type="PROSITE" id="PS50192"/>
    </source>
</evidence>
<keyword evidence="3" id="KW-0488">Methylation</keyword>
<evidence type="ECO:0000259" key="14">
    <source>
        <dbReference type="PROSITE" id="PS50112"/>
    </source>
</evidence>
<comment type="caution">
    <text evidence="16">The sequence shown here is derived from an EMBL/GenBank/DDBJ whole genome shotgun (WGS) entry which is preliminary data.</text>
</comment>
<dbReference type="NCBIfam" id="TIGR00229">
    <property type="entry name" value="sensory_box"/>
    <property type="match status" value="1"/>
</dbReference>
<feature type="transmembrane region" description="Helical" evidence="12">
    <location>
        <begin position="175"/>
        <end position="196"/>
    </location>
</feature>
<feature type="transmembrane region" description="Helical" evidence="12">
    <location>
        <begin position="147"/>
        <end position="169"/>
    </location>
</feature>
<evidence type="ECO:0000256" key="11">
    <source>
        <dbReference type="PROSITE-ProRule" id="PRU00284"/>
    </source>
</evidence>
<dbReference type="EMBL" id="MPRL01000012">
    <property type="protein sequence ID" value="OOZ41230.1"/>
    <property type="molecule type" value="Genomic_DNA"/>
</dbReference>
<dbReference type="GO" id="GO:0005886">
    <property type="term" value="C:plasma membrane"/>
    <property type="evidence" value="ECO:0007669"/>
    <property type="project" value="UniProtKB-SubCell"/>
</dbReference>
<evidence type="ECO:0008006" key="18">
    <source>
        <dbReference type="Google" id="ProtNLM"/>
    </source>
</evidence>
<dbReference type="PROSITE" id="PS50111">
    <property type="entry name" value="CHEMOTAXIS_TRANSDUC_2"/>
    <property type="match status" value="1"/>
</dbReference>
<gene>
    <name evidence="16" type="ORF">BOW53_04425</name>
</gene>
<dbReference type="AlphaFoldDB" id="A0A1T2L839"/>
<keyword evidence="9 11" id="KW-0807">Transducer</keyword>
<dbReference type="InterPro" id="IPR000727">
    <property type="entry name" value="T_SNARE_dom"/>
</dbReference>
<keyword evidence="6 12" id="KW-0812">Transmembrane</keyword>
<dbReference type="GO" id="GO:0052131">
    <property type="term" value="P:positive aerotaxis"/>
    <property type="evidence" value="ECO:0007669"/>
    <property type="project" value="UniProtKB-ARBA"/>
</dbReference>
<evidence type="ECO:0000256" key="1">
    <source>
        <dbReference type="ARBA" id="ARBA00004429"/>
    </source>
</evidence>
<dbReference type="Pfam" id="PF00015">
    <property type="entry name" value="MCPsignal"/>
    <property type="match status" value="1"/>
</dbReference>
<evidence type="ECO:0000256" key="2">
    <source>
        <dbReference type="ARBA" id="ARBA00022475"/>
    </source>
</evidence>
<feature type="domain" description="Methyl-accepting transducer" evidence="13">
    <location>
        <begin position="250"/>
        <end position="486"/>
    </location>
</feature>
<dbReference type="InterPro" id="IPR004089">
    <property type="entry name" value="MCPsignal_dom"/>
</dbReference>
<dbReference type="InterPro" id="IPR035965">
    <property type="entry name" value="PAS-like_dom_sf"/>
</dbReference>
<name>A0A1T2L839_9GAMM</name>
<dbReference type="PROSITE" id="PS50112">
    <property type="entry name" value="PAS"/>
    <property type="match status" value="1"/>
</dbReference>
<accession>A0A1T2L839</accession>
<dbReference type="RefSeq" id="WP_078482878.1">
    <property type="nucleotide sequence ID" value="NZ_MPRL01000012.1"/>
</dbReference>
<dbReference type="FunFam" id="3.30.450.20:FF:000046">
    <property type="entry name" value="Aerotaxis sensor receptor"/>
    <property type="match status" value="1"/>
</dbReference>
<evidence type="ECO:0000313" key="16">
    <source>
        <dbReference type="EMBL" id="OOZ41230.1"/>
    </source>
</evidence>
<dbReference type="SMART" id="SM00283">
    <property type="entry name" value="MA"/>
    <property type="match status" value="1"/>
</dbReference>
<organism evidence="16 17">
    <name type="scientific">Solemya pervernicosa gill symbiont</name>
    <dbReference type="NCBI Taxonomy" id="642797"/>
    <lineage>
        <taxon>Bacteria</taxon>
        <taxon>Pseudomonadati</taxon>
        <taxon>Pseudomonadota</taxon>
        <taxon>Gammaproteobacteria</taxon>
        <taxon>sulfur-oxidizing symbionts</taxon>
    </lineage>
</organism>
<dbReference type="GO" id="GO:0007165">
    <property type="term" value="P:signal transduction"/>
    <property type="evidence" value="ECO:0007669"/>
    <property type="project" value="UniProtKB-KW"/>
</dbReference>
<dbReference type="PANTHER" id="PTHR32089">
    <property type="entry name" value="METHYL-ACCEPTING CHEMOTAXIS PROTEIN MCPB"/>
    <property type="match status" value="1"/>
</dbReference>
<evidence type="ECO:0000256" key="12">
    <source>
        <dbReference type="SAM" id="Phobius"/>
    </source>
</evidence>
<evidence type="ECO:0000313" key="17">
    <source>
        <dbReference type="Proteomes" id="UP000191110"/>
    </source>
</evidence>
<dbReference type="OrthoDB" id="5675566at2"/>
<keyword evidence="5" id="KW-0997">Cell inner membrane</keyword>
<keyword evidence="17" id="KW-1185">Reference proteome</keyword>
<keyword evidence="2" id="KW-1003">Cell membrane</keyword>
<evidence type="ECO:0000256" key="10">
    <source>
        <dbReference type="ARBA" id="ARBA00029447"/>
    </source>
</evidence>
<keyword evidence="4" id="KW-0145">Chemotaxis</keyword>
<proteinExistence type="inferred from homology"/>
<dbReference type="Proteomes" id="UP000191110">
    <property type="component" value="Unassembled WGS sequence"/>
</dbReference>
<evidence type="ECO:0000256" key="5">
    <source>
        <dbReference type="ARBA" id="ARBA00022519"/>
    </source>
</evidence>
<keyword evidence="8 12" id="KW-0472">Membrane</keyword>
<dbReference type="InterPro" id="IPR013655">
    <property type="entry name" value="PAS_fold_3"/>
</dbReference>
<evidence type="ECO:0000256" key="9">
    <source>
        <dbReference type="ARBA" id="ARBA00023224"/>
    </source>
</evidence>
<evidence type="ECO:0000256" key="8">
    <source>
        <dbReference type="ARBA" id="ARBA00023136"/>
    </source>
</evidence>
<evidence type="ECO:0000256" key="7">
    <source>
        <dbReference type="ARBA" id="ARBA00022989"/>
    </source>
</evidence>
<dbReference type="SUPFAM" id="SSF55785">
    <property type="entry name" value="PYP-like sensor domain (PAS domain)"/>
    <property type="match status" value="1"/>
</dbReference>
<feature type="domain" description="PAS" evidence="14">
    <location>
        <begin position="25"/>
        <end position="76"/>
    </location>
</feature>
<protein>
    <recommendedName>
        <fullName evidence="18">Chemotaxis protein</fullName>
    </recommendedName>
</protein>
<evidence type="ECO:0000256" key="3">
    <source>
        <dbReference type="ARBA" id="ARBA00022481"/>
    </source>
</evidence>
<dbReference type="Gene3D" id="3.30.450.20">
    <property type="entry name" value="PAS domain"/>
    <property type="match status" value="1"/>
</dbReference>